<dbReference type="Pfam" id="PF17056">
    <property type="entry name" value="KRE1"/>
    <property type="match status" value="1"/>
</dbReference>
<dbReference type="HOGENOM" id="CLU_059435_0_0_1"/>
<accession>W9Y5P2</accession>
<dbReference type="OrthoDB" id="5406216at2759"/>
<reference evidence="3 4" key="1">
    <citation type="submission" date="2013-03" db="EMBL/GenBank/DDBJ databases">
        <title>The Genome Sequence of Capronia epimyces CBS 606.96.</title>
        <authorList>
            <consortium name="The Broad Institute Genomics Platform"/>
            <person name="Cuomo C."/>
            <person name="de Hoog S."/>
            <person name="Gorbushina A."/>
            <person name="Walker B."/>
            <person name="Young S.K."/>
            <person name="Zeng Q."/>
            <person name="Gargeya S."/>
            <person name="Fitzgerald M."/>
            <person name="Haas B."/>
            <person name="Abouelleil A."/>
            <person name="Allen A.W."/>
            <person name="Alvarado L."/>
            <person name="Arachchi H.M."/>
            <person name="Berlin A.M."/>
            <person name="Chapman S.B."/>
            <person name="Gainer-Dewar J."/>
            <person name="Goldberg J."/>
            <person name="Griggs A."/>
            <person name="Gujja S."/>
            <person name="Hansen M."/>
            <person name="Howarth C."/>
            <person name="Imamovic A."/>
            <person name="Ireland A."/>
            <person name="Larimer J."/>
            <person name="McCowan C."/>
            <person name="Murphy C."/>
            <person name="Pearson M."/>
            <person name="Poon T.W."/>
            <person name="Priest M."/>
            <person name="Roberts A."/>
            <person name="Saif S."/>
            <person name="Shea T."/>
            <person name="Sisk P."/>
            <person name="Sykes S."/>
            <person name="Wortman J."/>
            <person name="Nusbaum C."/>
            <person name="Birren B."/>
        </authorList>
    </citation>
    <scope>NUCLEOTIDE SEQUENCE [LARGE SCALE GENOMIC DNA]</scope>
    <source>
        <strain evidence="3 4">CBS 606.96</strain>
    </source>
</reference>
<feature type="compositionally biased region" description="Low complexity" evidence="1">
    <location>
        <begin position="261"/>
        <end position="271"/>
    </location>
</feature>
<evidence type="ECO:0000256" key="2">
    <source>
        <dbReference type="SAM" id="SignalP"/>
    </source>
</evidence>
<gene>
    <name evidence="3" type="ORF">A1O3_05205</name>
</gene>
<organism evidence="3 4">
    <name type="scientific">Capronia epimyces CBS 606.96</name>
    <dbReference type="NCBI Taxonomy" id="1182542"/>
    <lineage>
        <taxon>Eukaryota</taxon>
        <taxon>Fungi</taxon>
        <taxon>Dikarya</taxon>
        <taxon>Ascomycota</taxon>
        <taxon>Pezizomycotina</taxon>
        <taxon>Eurotiomycetes</taxon>
        <taxon>Chaetothyriomycetidae</taxon>
        <taxon>Chaetothyriales</taxon>
        <taxon>Herpotrichiellaceae</taxon>
        <taxon>Capronia</taxon>
    </lineage>
</organism>
<dbReference type="GO" id="GO:0031505">
    <property type="term" value="P:fungal-type cell wall organization"/>
    <property type="evidence" value="ECO:0007669"/>
    <property type="project" value="InterPro"/>
</dbReference>
<dbReference type="EMBL" id="AMGY01000004">
    <property type="protein sequence ID" value="EXJ84536.1"/>
    <property type="molecule type" value="Genomic_DNA"/>
</dbReference>
<dbReference type="AlphaFoldDB" id="W9Y5P2"/>
<dbReference type="Proteomes" id="UP000019478">
    <property type="component" value="Unassembled WGS sequence"/>
</dbReference>
<evidence type="ECO:0008006" key="5">
    <source>
        <dbReference type="Google" id="ProtNLM"/>
    </source>
</evidence>
<dbReference type="eggNOG" id="ENOG502T3HX">
    <property type="taxonomic scope" value="Eukaryota"/>
</dbReference>
<protein>
    <recommendedName>
        <fullName evidence="5">Spondin domain-containing protein</fullName>
    </recommendedName>
</protein>
<dbReference type="RefSeq" id="XP_007733521.1">
    <property type="nucleotide sequence ID" value="XM_007735331.1"/>
</dbReference>
<feature type="chain" id="PRO_5004934957" description="Spondin domain-containing protein" evidence="2">
    <location>
        <begin position="23"/>
        <end position="297"/>
    </location>
</feature>
<feature type="region of interest" description="Disordered" evidence="1">
    <location>
        <begin position="175"/>
        <end position="196"/>
    </location>
</feature>
<sequence length="297" mass="31593">MSSPTLSTVLFSALLAVTTTHAFIPVEYPPVPSDLDTNQWAPYTTLEPITSVSTPTATPSADVRILPVLDANLVPELKRQVAGADPANVATAVKQVSPITTYFIQSVISGSAVQVPIVYTQTFPTAWDQWPSATRGEIGLGTIQGTIGVVKSKRSLPTQAPLGEPFAKAPLEEHAANPHEEEKDEEQPEDPSHPLLNKLKKAGKEIQEEIVALLNKQKKPALLADAQPKKDDEVPLSPAAFKEEEGVAPLEKEQKKPGTQADTTADTTAKASDGRPLKAGILAVLAMGVATVCVTYL</sequence>
<feature type="signal peptide" evidence="2">
    <location>
        <begin position="1"/>
        <end position="22"/>
    </location>
</feature>
<name>W9Y5P2_9EURO</name>
<dbReference type="GeneID" id="19169321"/>
<evidence type="ECO:0000313" key="4">
    <source>
        <dbReference type="Proteomes" id="UP000019478"/>
    </source>
</evidence>
<feature type="region of interest" description="Disordered" evidence="1">
    <location>
        <begin position="221"/>
        <end position="274"/>
    </location>
</feature>
<keyword evidence="4" id="KW-1185">Reference proteome</keyword>
<keyword evidence="2" id="KW-0732">Signal</keyword>
<feature type="compositionally biased region" description="Basic and acidic residues" evidence="1">
    <location>
        <begin position="241"/>
        <end position="256"/>
    </location>
</feature>
<proteinExistence type="predicted"/>
<dbReference type="InterPro" id="IPR031452">
    <property type="entry name" value="Kre1"/>
</dbReference>
<evidence type="ECO:0000313" key="3">
    <source>
        <dbReference type="EMBL" id="EXJ84536.1"/>
    </source>
</evidence>
<comment type="caution">
    <text evidence="3">The sequence shown here is derived from an EMBL/GenBank/DDBJ whole genome shotgun (WGS) entry which is preliminary data.</text>
</comment>
<evidence type="ECO:0000256" key="1">
    <source>
        <dbReference type="SAM" id="MobiDB-lite"/>
    </source>
</evidence>